<gene>
    <name evidence="2" type="ORF">H8B04_06185</name>
</gene>
<sequence length="127" mass="14571">MKNLITILALVLTIGFANAQQGGPRQQRNPEEMTKMQIERLTKELNLSQSQQDSIHKHILVFSAEQQKVFREAGDNREEAMKSFQAIRDKQSAKIKTFLNEEQIKKYDELAQQRGGFGGQRGQRPNN</sequence>
<organism evidence="2 3">
    <name type="scientific">Sphingobacterium litopenaei</name>
    <dbReference type="NCBI Taxonomy" id="2763500"/>
    <lineage>
        <taxon>Bacteria</taxon>
        <taxon>Pseudomonadati</taxon>
        <taxon>Bacteroidota</taxon>
        <taxon>Sphingobacteriia</taxon>
        <taxon>Sphingobacteriales</taxon>
        <taxon>Sphingobacteriaceae</taxon>
        <taxon>Sphingobacterium</taxon>
    </lineage>
</organism>
<dbReference type="Proteomes" id="UP000651271">
    <property type="component" value="Unassembled WGS sequence"/>
</dbReference>
<reference evidence="2 3" key="1">
    <citation type="submission" date="2020-08" db="EMBL/GenBank/DDBJ databases">
        <title>Sphingobacterium sp. DN04309 isolated from aquaculture water.</title>
        <authorList>
            <person name="Zhang M."/>
        </authorList>
    </citation>
    <scope>NUCLEOTIDE SEQUENCE [LARGE SCALE GENOMIC DNA]</scope>
    <source>
        <strain evidence="2 3">DN04309</strain>
    </source>
</reference>
<dbReference type="RefSeq" id="WP_190301774.1">
    <property type="nucleotide sequence ID" value="NZ_JACOIJ010000008.1"/>
</dbReference>
<dbReference type="EMBL" id="JACOIJ010000008">
    <property type="protein sequence ID" value="MBD1429159.1"/>
    <property type="molecule type" value="Genomic_DNA"/>
</dbReference>
<keyword evidence="3" id="KW-1185">Reference proteome</keyword>
<evidence type="ECO:0000256" key="1">
    <source>
        <dbReference type="SAM" id="SignalP"/>
    </source>
</evidence>
<keyword evidence="1" id="KW-0732">Signal</keyword>
<feature type="chain" id="PRO_5046029408" description="DUF4890 domain-containing protein" evidence="1">
    <location>
        <begin position="20"/>
        <end position="127"/>
    </location>
</feature>
<protein>
    <recommendedName>
        <fullName evidence="4">DUF4890 domain-containing protein</fullName>
    </recommendedName>
</protein>
<name>A0ABR7YCX3_9SPHI</name>
<feature type="signal peptide" evidence="1">
    <location>
        <begin position="1"/>
        <end position="19"/>
    </location>
</feature>
<evidence type="ECO:0008006" key="4">
    <source>
        <dbReference type="Google" id="ProtNLM"/>
    </source>
</evidence>
<comment type="caution">
    <text evidence="2">The sequence shown here is derived from an EMBL/GenBank/DDBJ whole genome shotgun (WGS) entry which is preliminary data.</text>
</comment>
<proteinExistence type="predicted"/>
<evidence type="ECO:0000313" key="2">
    <source>
        <dbReference type="EMBL" id="MBD1429159.1"/>
    </source>
</evidence>
<evidence type="ECO:0000313" key="3">
    <source>
        <dbReference type="Proteomes" id="UP000651271"/>
    </source>
</evidence>
<accession>A0ABR7YCX3</accession>